<accession>A0ABN2Q183</accession>
<dbReference type="SUPFAM" id="SSF52540">
    <property type="entry name" value="P-loop containing nucleoside triphosphate hydrolases"/>
    <property type="match status" value="1"/>
</dbReference>
<evidence type="ECO:0000256" key="5">
    <source>
        <dbReference type="ARBA" id="ARBA00022840"/>
    </source>
</evidence>
<evidence type="ECO:0000259" key="10">
    <source>
        <dbReference type="PROSITE" id="PS50893"/>
    </source>
</evidence>
<dbReference type="Pfam" id="PF13732">
    <property type="entry name" value="DrrA1-3_C"/>
    <property type="match status" value="1"/>
</dbReference>
<dbReference type="InterPro" id="IPR003439">
    <property type="entry name" value="ABC_transporter-like_ATP-bd"/>
</dbReference>
<evidence type="ECO:0000256" key="6">
    <source>
        <dbReference type="ARBA" id="ARBA00022967"/>
    </source>
</evidence>
<dbReference type="GO" id="GO:0005524">
    <property type="term" value="F:ATP binding"/>
    <property type="evidence" value="ECO:0007669"/>
    <property type="project" value="UniProtKB-KW"/>
</dbReference>
<dbReference type="PANTHER" id="PTHR42711:SF19">
    <property type="entry name" value="DOXORUBICIN RESISTANCE ATP-BINDING PROTEIN DRRA"/>
    <property type="match status" value="1"/>
</dbReference>
<gene>
    <name evidence="11" type="ORF">GCM10009717_03000</name>
</gene>
<evidence type="ECO:0000256" key="2">
    <source>
        <dbReference type="ARBA" id="ARBA00022448"/>
    </source>
</evidence>
<evidence type="ECO:0000256" key="4">
    <source>
        <dbReference type="ARBA" id="ARBA00022741"/>
    </source>
</evidence>
<evidence type="ECO:0000256" key="7">
    <source>
        <dbReference type="ARBA" id="ARBA00023136"/>
    </source>
</evidence>
<keyword evidence="7" id="KW-0472">Membrane</keyword>
<keyword evidence="8" id="KW-0046">Antibiotic resistance</keyword>
<keyword evidence="2" id="KW-0813">Transport</keyword>
<keyword evidence="3" id="KW-1003">Cell membrane</keyword>
<dbReference type="InterPro" id="IPR025302">
    <property type="entry name" value="DrrA1/2-like_C"/>
</dbReference>
<evidence type="ECO:0000256" key="8">
    <source>
        <dbReference type="ARBA" id="ARBA00023251"/>
    </source>
</evidence>
<protein>
    <submittedName>
        <fullName evidence="11">Daunorubicin resistance protein DrrA family ABC transporter ATP-binding protein</fullName>
    </submittedName>
</protein>
<dbReference type="NCBIfam" id="TIGR01188">
    <property type="entry name" value="drrA"/>
    <property type="match status" value="1"/>
</dbReference>
<dbReference type="PROSITE" id="PS00211">
    <property type="entry name" value="ABC_TRANSPORTER_1"/>
    <property type="match status" value="1"/>
</dbReference>
<reference evidence="11 12" key="1">
    <citation type="journal article" date="2019" name="Int. J. Syst. Evol. Microbiol.">
        <title>The Global Catalogue of Microorganisms (GCM) 10K type strain sequencing project: providing services to taxonomists for standard genome sequencing and annotation.</title>
        <authorList>
            <consortium name="The Broad Institute Genomics Platform"/>
            <consortium name="The Broad Institute Genome Sequencing Center for Infectious Disease"/>
            <person name="Wu L."/>
            <person name="Ma J."/>
        </authorList>
    </citation>
    <scope>NUCLEOTIDE SEQUENCE [LARGE SCALE GENOMIC DNA]</scope>
    <source>
        <strain evidence="11 12">JCM 13584</strain>
    </source>
</reference>
<comment type="caution">
    <text evidence="11">The sequence shown here is derived from an EMBL/GenBank/DDBJ whole genome shotgun (WGS) entry which is preliminary data.</text>
</comment>
<dbReference type="EMBL" id="BAAAMK010000001">
    <property type="protein sequence ID" value="GAA1940048.1"/>
    <property type="molecule type" value="Genomic_DNA"/>
</dbReference>
<dbReference type="InterPro" id="IPR027417">
    <property type="entry name" value="P-loop_NTPase"/>
</dbReference>
<keyword evidence="5 11" id="KW-0067">ATP-binding</keyword>
<evidence type="ECO:0000256" key="9">
    <source>
        <dbReference type="ARBA" id="ARBA00049985"/>
    </source>
</evidence>
<dbReference type="Proteomes" id="UP001499954">
    <property type="component" value="Unassembled WGS sequence"/>
</dbReference>
<sequence>MHPRPVPPRPALEAVGLRRRYAKTQALDGFDLHVAAGTVHGLLGPNGAGKTTAVRCLTTLTDIDEGSAAIDGIDVRRDPAAVRERIGLVGQFHAVDEALTAHQNLVLFARLSGLSKPRAKSRADQLLEAFGLTDASSRPVSGFSGGMRRRLDIASSLVLTPAVLFLDEPTTGLDPRGRATVWQAVREVASMGTTVLLTTQLLDEADQLADRVSVMDRGRVIAEGTPSELKRRLGGDRITAAFAAADLDRAATVVARAVGAEASVDPDSSTLTVEVESGSAALAPIVRALDAEGLAVDDLALRRPTLDEVFLHLTGAPPTDAVASDPAQTDLEAK</sequence>
<evidence type="ECO:0000313" key="12">
    <source>
        <dbReference type="Proteomes" id="UP001499954"/>
    </source>
</evidence>
<keyword evidence="6" id="KW-1278">Translocase</keyword>
<dbReference type="SMART" id="SM00382">
    <property type="entry name" value="AAA"/>
    <property type="match status" value="1"/>
</dbReference>
<dbReference type="InterPro" id="IPR003593">
    <property type="entry name" value="AAA+_ATPase"/>
</dbReference>
<dbReference type="InterPro" id="IPR017871">
    <property type="entry name" value="ABC_transporter-like_CS"/>
</dbReference>
<name>A0ABN2Q183_9MICO</name>
<dbReference type="Gene3D" id="3.40.50.300">
    <property type="entry name" value="P-loop containing nucleotide triphosphate hydrolases"/>
    <property type="match status" value="1"/>
</dbReference>
<dbReference type="PANTHER" id="PTHR42711">
    <property type="entry name" value="ABC TRANSPORTER ATP-BINDING PROTEIN"/>
    <property type="match status" value="1"/>
</dbReference>
<comment type="subcellular location">
    <subcellularLocation>
        <location evidence="1">Cell membrane</location>
        <topology evidence="1">Peripheral membrane protein</topology>
        <orientation evidence="1">Cytoplasmic side</orientation>
    </subcellularLocation>
</comment>
<dbReference type="RefSeq" id="WP_157415074.1">
    <property type="nucleotide sequence ID" value="NZ_BAAAMK010000001.1"/>
</dbReference>
<proteinExistence type="inferred from homology"/>
<dbReference type="Pfam" id="PF00005">
    <property type="entry name" value="ABC_tran"/>
    <property type="match status" value="1"/>
</dbReference>
<keyword evidence="12" id="KW-1185">Reference proteome</keyword>
<evidence type="ECO:0000313" key="11">
    <source>
        <dbReference type="EMBL" id="GAA1940048.1"/>
    </source>
</evidence>
<evidence type="ECO:0000256" key="3">
    <source>
        <dbReference type="ARBA" id="ARBA00022475"/>
    </source>
</evidence>
<dbReference type="InterPro" id="IPR005894">
    <property type="entry name" value="DrrA"/>
</dbReference>
<feature type="domain" description="ABC transporter" evidence="10">
    <location>
        <begin position="12"/>
        <end position="242"/>
    </location>
</feature>
<dbReference type="PROSITE" id="PS50893">
    <property type="entry name" value="ABC_TRANSPORTER_2"/>
    <property type="match status" value="1"/>
</dbReference>
<dbReference type="InterPro" id="IPR050763">
    <property type="entry name" value="ABC_transporter_ATP-binding"/>
</dbReference>
<comment type="similarity">
    <text evidence="9">Belongs to the ABC transporter superfamily. Drug exporter-1 (DrugE1) (TC 3.A.1.105) family.</text>
</comment>
<keyword evidence="4" id="KW-0547">Nucleotide-binding</keyword>
<organism evidence="11 12">
    <name type="scientific">Agromyces allii</name>
    <dbReference type="NCBI Taxonomy" id="393607"/>
    <lineage>
        <taxon>Bacteria</taxon>
        <taxon>Bacillati</taxon>
        <taxon>Actinomycetota</taxon>
        <taxon>Actinomycetes</taxon>
        <taxon>Micrococcales</taxon>
        <taxon>Microbacteriaceae</taxon>
        <taxon>Agromyces</taxon>
    </lineage>
</organism>
<evidence type="ECO:0000256" key="1">
    <source>
        <dbReference type="ARBA" id="ARBA00004413"/>
    </source>
</evidence>